<dbReference type="InterPro" id="IPR012677">
    <property type="entry name" value="Nucleotide-bd_a/b_plait_sf"/>
</dbReference>
<evidence type="ECO:0000313" key="8">
    <source>
        <dbReference type="EMBL" id="CAH1159943.1"/>
    </source>
</evidence>
<sequence length="586" mass="67560">MVPYGQMRKSLPKEVVKERLREKKKLSKKLLKAKRARLVVKNLPFTATDENLKEYFGQYGEIKNVDLLKKSDGKLVGCAFIQFDLVQKAAKARHHTNGKEFMGRQISVDFSKAQSKYQKQKKEVRIENNTDEVIEIKEEDEEFSKSESDEEGDSYNESLKSDDEDDVAVDTKILPKNEAKITYFSNDLVEEKTIFIKNVPFDATNEDLRECMLQFGPLYYALICIDKLTEHSKGTAFVKFVNKEDADKALGAGTELKLLGNILDCHKALDREDVGKRNQGIHDKKKEPKDSRNLYLVREGVILAGTKAAEGITATDMAKRLQIEQYKTQMLRNLNMFVSRERLVVHNIPPSWDDKKLRILLQKYSGPGAVIREARIMRDMKNLDPKGVGKSKEYGFVSFTKHENALTALRSLNNNPDIFGAHRRPIITFSIENKTMVTARQKRLEKSRLYNPTNKNFKGSSKYEKKEDRPKKISRKQKPLKDAPPRDDENVSQFSGITAKAGIQQKMRSRYKLTTQAKLHHENLKKEKKIAKNAKKTLAERKREFIKQPKQKMNKISESDSFSKLVNEYKNKLVNVPTVKKSKWYE</sequence>
<keyword evidence="3 5" id="KW-0694">RNA-binding</keyword>
<keyword evidence="4" id="KW-0539">Nucleus</keyword>
<accession>A0A9P0DNK1</accession>
<evidence type="ECO:0000256" key="6">
    <source>
        <dbReference type="SAM" id="MobiDB-lite"/>
    </source>
</evidence>
<evidence type="ECO:0000259" key="7">
    <source>
        <dbReference type="PROSITE" id="PS50102"/>
    </source>
</evidence>
<feature type="domain" description="RRM" evidence="7">
    <location>
        <begin position="192"/>
        <end position="270"/>
    </location>
</feature>
<dbReference type="Proteomes" id="UP001153737">
    <property type="component" value="Chromosome 3"/>
</dbReference>
<evidence type="ECO:0000256" key="1">
    <source>
        <dbReference type="ARBA" id="ARBA00004123"/>
    </source>
</evidence>
<dbReference type="SMART" id="SM00360">
    <property type="entry name" value="RRM"/>
    <property type="match status" value="3"/>
</dbReference>
<feature type="region of interest" description="Disordered" evidence="6">
    <location>
        <begin position="443"/>
        <end position="500"/>
    </location>
</feature>
<feature type="domain" description="RRM" evidence="7">
    <location>
        <begin position="341"/>
        <end position="449"/>
    </location>
</feature>
<feature type="compositionally biased region" description="Polar residues" evidence="6">
    <location>
        <begin position="450"/>
        <end position="459"/>
    </location>
</feature>
<organism evidence="8 9">
    <name type="scientific">Phaedon cochleariae</name>
    <name type="common">Mustard beetle</name>
    <dbReference type="NCBI Taxonomy" id="80249"/>
    <lineage>
        <taxon>Eukaryota</taxon>
        <taxon>Metazoa</taxon>
        <taxon>Ecdysozoa</taxon>
        <taxon>Arthropoda</taxon>
        <taxon>Hexapoda</taxon>
        <taxon>Insecta</taxon>
        <taxon>Pterygota</taxon>
        <taxon>Neoptera</taxon>
        <taxon>Endopterygota</taxon>
        <taxon>Coleoptera</taxon>
        <taxon>Polyphaga</taxon>
        <taxon>Cucujiformia</taxon>
        <taxon>Chrysomeloidea</taxon>
        <taxon>Chrysomelidae</taxon>
        <taxon>Chrysomelinae</taxon>
        <taxon>Chrysomelini</taxon>
        <taxon>Phaedon</taxon>
    </lineage>
</organism>
<dbReference type="InterPro" id="IPR000504">
    <property type="entry name" value="RRM_dom"/>
</dbReference>
<dbReference type="InterPro" id="IPR035979">
    <property type="entry name" value="RBD_domain_sf"/>
</dbReference>
<comment type="subcellular location">
    <subcellularLocation>
        <location evidence="1">Nucleus</location>
    </subcellularLocation>
</comment>
<evidence type="ECO:0000256" key="2">
    <source>
        <dbReference type="ARBA" id="ARBA00022737"/>
    </source>
</evidence>
<gene>
    <name evidence="8" type="ORF">PHAECO_LOCUS7081</name>
</gene>
<feature type="region of interest" description="Disordered" evidence="6">
    <location>
        <begin position="136"/>
        <end position="164"/>
    </location>
</feature>
<dbReference type="GO" id="GO:0005730">
    <property type="term" value="C:nucleolus"/>
    <property type="evidence" value="ECO:0007669"/>
    <property type="project" value="TreeGrafter"/>
</dbReference>
<dbReference type="CDD" id="cd12416">
    <property type="entry name" value="RRM4_RBM28_like"/>
    <property type="match status" value="1"/>
</dbReference>
<keyword evidence="2" id="KW-0677">Repeat</keyword>
<feature type="compositionally biased region" description="Acidic residues" evidence="6">
    <location>
        <begin position="136"/>
        <end position="154"/>
    </location>
</feature>
<dbReference type="Gene3D" id="3.30.70.330">
    <property type="match status" value="3"/>
</dbReference>
<feature type="compositionally biased region" description="Basic and acidic residues" evidence="6">
    <location>
        <begin position="461"/>
        <end position="471"/>
    </location>
</feature>
<feature type="domain" description="RRM" evidence="7">
    <location>
        <begin position="36"/>
        <end position="113"/>
    </location>
</feature>
<reference evidence="8" key="1">
    <citation type="submission" date="2022-01" db="EMBL/GenBank/DDBJ databases">
        <authorList>
            <person name="King R."/>
        </authorList>
    </citation>
    <scope>NUCLEOTIDE SEQUENCE</scope>
</reference>
<dbReference type="PANTHER" id="PTHR48039:SF5">
    <property type="entry name" value="RNA-BINDING PROTEIN 28"/>
    <property type="match status" value="1"/>
</dbReference>
<keyword evidence="9" id="KW-1185">Reference proteome</keyword>
<dbReference type="OrthoDB" id="3945418at2759"/>
<dbReference type="SUPFAM" id="SSF54928">
    <property type="entry name" value="RNA-binding domain, RBD"/>
    <property type="match status" value="2"/>
</dbReference>
<dbReference type="FunFam" id="3.30.70.330:FF:000182">
    <property type="entry name" value="RNA-binding motif protein 28"/>
    <property type="match status" value="1"/>
</dbReference>
<feature type="compositionally biased region" description="Basic and acidic residues" evidence="6">
    <location>
        <begin position="479"/>
        <end position="489"/>
    </location>
</feature>
<protein>
    <recommendedName>
        <fullName evidence="7">RRM domain-containing protein</fullName>
    </recommendedName>
</protein>
<evidence type="ECO:0000256" key="4">
    <source>
        <dbReference type="ARBA" id="ARBA00023242"/>
    </source>
</evidence>
<dbReference type="PROSITE" id="PS50102">
    <property type="entry name" value="RRM"/>
    <property type="match status" value="3"/>
</dbReference>
<reference evidence="8" key="2">
    <citation type="submission" date="2022-10" db="EMBL/GenBank/DDBJ databases">
        <authorList>
            <consortium name="ENA_rothamsted_submissions"/>
            <consortium name="culmorum"/>
            <person name="King R."/>
        </authorList>
    </citation>
    <scope>NUCLEOTIDE SEQUENCE</scope>
</reference>
<evidence type="ECO:0000313" key="9">
    <source>
        <dbReference type="Proteomes" id="UP001153737"/>
    </source>
</evidence>
<dbReference type="PANTHER" id="PTHR48039">
    <property type="entry name" value="RNA-BINDING MOTIF PROTEIN 14B"/>
    <property type="match status" value="1"/>
</dbReference>
<dbReference type="Pfam" id="PF00076">
    <property type="entry name" value="RRM_1"/>
    <property type="match status" value="3"/>
</dbReference>
<dbReference type="AlphaFoldDB" id="A0A9P0DNK1"/>
<dbReference type="EMBL" id="OU896709">
    <property type="protein sequence ID" value="CAH1159943.1"/>
    <property type="molecule type" value="Genomic_DNA"/>
</dbReference>
<evidence type="ECO:0000256" key="5">
    <source>
        <dbReference type="PROSITE-ProRule" id="PRU00176"/>
    </source>
</evidence>
<name>A0A9P0DNK1_PHACE</name>
<dbReference type="GO" id="GO:0003729">
    <property type="term" value="F:mRNA binding"/>
    <property type="evidence" value="ECO:0007669"/>
    <property type="project" value="TreeGrafter"/>
</dbReference>
<dbReference type="InterPro" id="IPR051945">
    <property type="entry name" value="RRM_MRD1_RNA_proc_ribogen"/>
</dbReference>
<proteinExistence type="predicted"/>
<evidence type="ECO:0000256" key="3">
    <source>
        <dbReference type="ARBA" id="ARBA00022884"/>
    </source>
</evidence>